<dbReference type="EMBL" id="PKMF04000756">
    <property type="protein sequence ID" value="KAK7820029.1"/>
    <property type="molecule type" value="Genomic_DNA"/>
</dbReference>
<comment type="caution">
    <text evidence="1">The sequence shown here is derived from an EMBL/GenBank/DDBJ whole genome shotgun (WGS) entry which is preliminary data.</text>
</comment>
<evidence type="ECO:0000313" key="2">
    <source>
        <dbReference type="Proteomes" id="UP000237347"/>
    </source>
</evidence>
<accession>A0AAW0J046</accession>
<dbReference type="AlphaFoldDB" id="A0AAW0J046"/>
<reference evidence="1 2" key="1">
    <citation type="journal article" date="2018" name="Sci. Data">
        <title>The draft genome sequence of cork oak.</title>
        <authorList>
            <person name="Ramos A.M."/>
            <person name="Usie A."/>
            <person name="Barbosa P."/>
            <person name="Barros P.M."/>
            <person name="Capote T."/>
            <person name="Chaves I."/>
            <person name="Simoes F."/>
            <person name="Abreu I."/>
            <person name="Carrasquinho I."/>
            <person name="Faro C."/>
            <person name="Guimaraes J.B."/>
            <person name="Mendonca D."/>
            <person name="Nobrega F."/>
            <person name="Rodrigues L."/>
            <person name="Saibo N.J.M."/>
            <person name="Varela M.C."/>
            <person name="Egas C."/>
            <person name="Matos J."/>
            <person name="Miguel C.M."/>
            <person name="Oliveira M.M."/>
            <person name="Ricardo C.P."/>
            <person name="Goncalves S."/>
        </authorList>
    </citation>
    <scope>NUCLEOTIDE SEQUENCE [LARGE SCALE GENOMIC DNA]</scope>
    <source>
        <strain evidence="2">cv. HL8</strain>
    </source>
</reference>
<evidence type="ECO:0000313" key="1">
    <source>
        <dbReference type="EMBL" id="KAK7820029.1"/>
    </source>
</evidence>
<evidence type="ECO:0008006" key="3">
    <source>
        <dbReference type="Google" id="ProtNLM"/>
    </source>
</evidence>
<gene>
    <name evidence="1" type="ORF">CFP56_039287</name>
</gene>
<protein>
    <recommendedName>
        <fullName evidence="3">Apple domain-containing protein</fullName>
    </recommendedName>
</protein>
<dbReference type="Proteomes" id="UP000237347">
    <property type="component" value="Unassembled WGS sequence"/>
</dbReference>
<sequence length="140" mass="15947">MGKFVENSLNETVLTAGVNKCYGYDINGGCQSNCRFVAFHYRHENSTGCRFWTNISTFFPDDSSRSEHFCIILPKPSNSANPNNITSKASQSCMLTSNLSYEQYKFSKLYLTTEQVNCKRLLLKLNNSISNMKKVSNYHI</sequence>
<organism evidence="1 2">
    <name type="scientific">Quercus suber</name>
    <name type="common">Cork oak</name>
    <dbReference type="NCBI Taxonomy" id="58331"/>
    <lineage>
        <taxon>Eukaryota</taxon>
        <taxon>Viridiplantae</taxon>
        <taxon>Streptophyta</taxon>
        <taxon>Embryophyta</taxon>
        <taxon>Tracheophyta</taxon>
        <taxon>Spermatophyta</taxon>
        <taxon>Magnoliopsida</taxon>
        <taxon>eudicotyledons</taxon>
        <taxon>Gunneridae</taxon>
        <taxon>Pentapetalae</taxon>
        <taxon>rosids</taxon>
        <taxon>fabids</taxon>
        <taxon>Fagales</taxon>
        <taxon>Fagaceae</taxon>
        <taxon>Quercus</taxon>
    </lineage>
</organism>
<name>A0AAW0J046_QUESU</name>
<keyword evidence="2" id="KW-1185">Reference proteome</keyword>
<proteinExistence type="predicted"/>